<keyword evidence="1" id="KW-1133">Transmembrane helix</keyword>
<accession>A0A940PH42</accession>
<evidence type="ECO:0000313" key="3">
    <source>
        <dbReference type="Proteomes" id="UP000674938"/>
    </source>
</evidence>
<sequence>MGRQNKKTWRRRAYQRVKEEAGFSLIEIIAAVILLGSCFMLLATLIHQNSLAIQLNKRKEEAVFVRQDIKEWLSYKGQMDDLVSLNSYVLTQTAKTLTPEQKSRREHLILDDSGIQLASGSSKYGEVKVETAANRGSFVQKVKYYKDQATFLPESLRSADNQLYIGEYRNRGGEATDFLVDVTVKRDDAGTGKELMSYNPRREGLDLVIKVYDKKTGTLLTSTVMNWVVEA</sequence>
<organism evidence="2 3">
    <name type="scientific">Vagococcus allomyrinae</name>
    <dbReference type="NCBI Taxonomy" id="2794353"/>
    <lineage>
        <taxon>Bacteria</taxon>
        <taxon>Bacillati</taxon>
        <taxon>Bacillota</taxon>
        <taxon>Bacilli</taxon>
        <taxon>Lactobacillales</taxon>
        <taxon>Enterococcaceae</taxon>
        <taxon>Vagococcus</taxon>
    </lineage>
</organism>
<dbReference type="EMBL" id="JAEEGA010000012">
    <property type="protein sequence ID" value="MBP1042803.1"/>
    <property type="molecule type" value="Genomic_DNA"/>
</dbReference>
<dbReference type="Proteomes" id="UP000674938">
    <property type="component" value="Unassembled WGS sequence"/>
</dbReference>
<evidence type="ECO:0000256" key="1">
    <source>
        <dbReference type="SAM" id="Phobius"/>
    </source>
</evidence>
<keyword evidence="3" id="KW-1185">Reference proteome</keyword>
<dbReference type="RefSeq" id="WP_209530344.1">
    <property type="nucleotide sequence ID" value="NZ_JAEEGA010000012.1"/>
</dbReference>
<proteinExistence type="predicted"/>
<comment type="caution">
    <text evidence="2">The sequence shown here is derived from an EMBL/GenBank/DDBJ whole genome shotgun (WGS) entry which is preliminary data.</text>
</comment>
<dbReference type="AlphaFoldDB" id="A0A940PH42"/>
<keyword evidence="1" id="KW-0472">Membrane</keyword>
<evidence type="ECO:0000313" key="2">
    <source>
        <dbReference type="EMBL" id="MBP1042803.1"/>
    </source>
</evidence>
<protein>
    <submittedName>
        <fullName evidence="2">Prepilin-type cleavage/methylation protein</fullName>
    </submittedName>
</protein>
<keyword evidence="1" id="KW-0812">Transmembrane</keyword>
<gene>
    <name evidence="2" type="ORF">I6N95_17435</name>
</gene>
<feature type="transmembrane region" description="Helical" evidence="1">
    <location>
        <begin position="21"/>
        <end position="46"/>
    </location>
</feature>
<name>A0A940PH42_9ENTE</name>
<reference evidence="2" key="1">
    <citation type="submission" date="2020-12" db="EMBL/GenBank/DDBJ databases">
        <title>Vagococcus allomyrinae sp. nov. and Enterococcus lavae sp. nov., isolated from the larvae of Allomyrina dichotoma.</title>
        <authorList>
            <person name="Lee S.D."/>
        </authorList>
    </citation>
    <scope>NUCLEOTIDE SEQUENCE</scope>
    <source>
        <strain evidence="2">BWB3-3</strain>
    </source>
</reference>